<evidence type="ECO:0000313" key="2">
    <source>
        <dbReference type="EMBL" id="CBX99204.1"/>
    </source>
</evidence>
<sequence>MHAQAHSSYTVSTFSGEPAWPHLNCSLMLGAETNGSRKKGTANGRNKQLTASKPQANSSTAGSSLSLLGSCHHTRCGTSSADPGLALRRLSDLPEQRHRLANSAAIIEQKLRLCQPVDTSPPSAALNTHASPLSTLSLSDLLSLDSSDLRINAYAPAEQPLSRSAVIASPLSSHRISAHDYNLAPPRTLTRSS</sequence>
<reference evidence="3" key="1">
    <citation type="journal article" date="2011" name="Nat. Commun.">
        <title>Effector diversification within compartments of the Leptosphaeria maculans genome affected by Repeat-Induced Point mutations.</title>
        <authorList>
            <person name="Rouxel T."/>
            <person name="Grandaubert J."/>
            <person name="Hane J.K."/>
            <person name="Hoede C."/>
            <person name="van de Wouw A.P."/>
            <person name="Couloux A."/>
            <person name="Dominguez V."/>
            <person name="Anthouard V."/>
            <person name="Bally P."/>
            <person name="Bourras S."/>
            <person name="Cozijnsen A.J."/>
            <person name="Ciuffetti L.M."/>
            <person name="Degrave A."/>
            <person name="Dilmaghani A."/>
            <person name="Duret L."/>
            <person name="Fudal I."/>
            <person name="Goodwin S.B."/>
            <person name="Gout L."/>
            <person name="Glaser N."/>
            <person name="Linglin J."/>
            <person name="Kema G.H.J."/>
            <person name="Lapalu N."/>
            <person name="Lawrence C.B."/>
            <person name="May K."/>
            <person name="Meyer M."/>
            <person name="Ollivier B."/>
            <person name="Poulain J."/>
            <person name="Schoch C.L."/>
            <person name="Simon A."/>
            <person name="Spatafora J.W."/>
            <person name="Stachowiak A."/>
            <person name="Turgeon B.G."/>
            <person name="Tyler B.M."/>
            <person name="Vincent D."/>
            <person name="Weissenbach J."/>
            <person name="Amselem J."/>
            <person name="Quesneville H."/>
            <person name="Oliver R.P."/>
            <person name="Wincker P."/>
            <person name="Balesdent M.-H."/>
            <person name="Howlett B.J."/>
        </authorList>
    </citation>
    <scope>NUCLEOTIDE SEQUENCE [LARGE SCALE GENOMIC DNA]</scope>
    <source>
        <strain evidence="3">JN3 / isolate v23.1.3 / race Av1-4-5-6-7-8</strain>
    </source>
</reference>
<protein>
    <submittedName>
        <fullName evidence="2">Uncharacterized protein</fullName>
    </submittedName>
</protein>
<dbReference type="Proteomes" id="UP000002668">
    <property type="component" value="Genome"/>
</dbReference>
<dbReference type="VEuPathDB" id="FungiDB:LEMA_P084430.1"/>
<dbReference type="InParanoid" id="E5A6F9"/>
<evidence type="ECO:0000313" key="3">
    <source>
        <dbReference type="Proteomes" id="UP000002668"/>
    </source>
</evidence>
<feature type="compositionally biased region" description="Polar residues" evidence="1">
    <location>
        <begin position="43"/>
        <end position="57"/>
    </location>
</feature>
<proteinExistence type="predicted"/>
<dbReference type="AlphaFoldDB" id="E5A6F9"/>
<accession>E5A6F9</accession>
<organism evidence="2 3">
    <name type="scientific">Leptosphaeria maculans (strain JN3 / isolate v23.1.3 / race Av1-4-5-6-7-8)</name>
    <name type="common">Blackleg fungus</name>
    <name type="synonym">Phoma lingam</name>
    <dbReference type="NCBI Taxonomy" id="985895"/>
    <lineage>
        <taxon>Eukaryota</taxon>
        <taxon>Fungi</taxon>
        <taxon>Dikarya</taxon>
        <taxon>Ascomycota</taxon>
        <taxon>Pezizomycotina</taxon>
        <taxon>Dothideomycetes</taxon>
        <taxon>Pleosporomycetidae</taxon>
        <taxon>Pleosporales</taxon>
        <taxon>Pleosporineae</taxon>
        <taxon>Leptosphaeriaceae</taxon>
        <taxon>Plenodomus</taxon>
        <taxon>Plenodomus lingam/Leptosphaeria maculans species complex</taxon>
    </lineage>
</organism>
<feature type="region of interest" description="Disordered" evidence="1">
    <location>
        <begin position="34"/>
        <end position="64"/>
    </location>
</feature>
<evidence type="ECO:0000256" key="1">
    <source>
        <dbReference type="SAM" id="MobiDB-lite"/>
    </source>
</evidence>
<keyword evidence="3" id="KW-1185">Reference proteome</keyword>
<gene>
    <name evidence="2" type="ORF">LEMA_P084430.1</name>
</gene>
<dbReference type="EMBL" id="FP929135">
    <property type="protein sequence ID" value="CBX99204.1"/>
    <property type="molecule type" value="Genomic_DNA"/>
</dbReference>
<name>E5A6F9_LEPMJ</name>
<dbReference type="HOGENOM" id="CLU_1409012_0_0_1"/>